<evidence type="ECO:0000259" key="2">
    <source>
        <dbReference type="Pfam" id="PF00109"/>
    </source>
</evidence>
<organism evidence="3">
    <name type="scientific">marine sediment metagenome</name>
    <dbReference type="NCBI Taxonomy" id="412755"/>
    <lineage>
        <taxon>unclassified sequences</taxon>
        <taxon>metagenomes</taxon>
        <taxon>ecological metagenomes</taxon>
    </lineage>
</organism>
<evidence type="ECO:0000256" key="1">
    <source>
        <dbReference type="ARBA" id="ARBA00022679"/>
    </source>
</evidence>
<dbReference type="PANTHER" id="PTHR11712:SF336">
    <property type="entry name" value="3-OXOACYL-[ACYL-CARRIER-PROTEIN] SYNTHASE, MITOCHONDRIAL"/>
    <property type="match status" value="1"/>
</dbReference>
<dbReference type="EMBL" id="BART01034849">
    <property type="protein sequence ID" value="GAH08334.1"/>
    <property type="molecule type" value="Genomic_DNA"/>
</dbReference>
<dbReference type="Gene3D" id="3.40.47.10">
    <property type="match status" value="1"/>
</dbReference>
<dbReference type="PANTHER" id="PTHR11712">
    <property type="entry name" value="POLYKETIDE SYNTHASE-RELATED"/>
    <property type="match status" value="1"/>
</dbReference>
<protein>
    <recommendedName>
        <fullName evidence="2">Beta-ketoacyl synthase-like N-terminal domain-containing protein</fullName>
    </recommendedName>
</protein>
<dbReference type="InterPro" id="IPR016039">
    <property type="entry name" value="Thiolase-like"/>
</dbReference>
<dbReference type="InterPro" id="IPR000794">
    <property type="entry name" value="Beta-ketoacyl_synthase"/>
</dbReference>
<dbReference type="Pfam" id="PF00109">
    <property type="entry name" value="ketoacyl-synt"/>
    <property type="match status" value="1"/>
</dbReference>
<reference evidence="3" key="1">
    <citation type="journal article" date="2014" name="Front. Microbiol.">
        <title>High frequency of phylogenetically diverse reductive dehalogenase-homologous genes in deep subseafloor sedimentary metagenomes.</title>
        <authorList>
            <person name="Kawai M."/>
            <person name="Futagami T."/>
            <person name="Toyoda A."/>
            <person name="Takaki Y."/>
            <person name="Nishi S."/>
            <person name="Hori S."/>
            <person name="Arai W."/>
            <person name="Tsubouchi T."/>
            <person name="Morono Y."/>
            <person name="Uchiyama I."/>
            <person name="Ito T."/>
            <person name="Fujiyama A."/>
            <person name="Inagaki F."/>
            <person name="Takami H."/>
        </authorList>
    </citation>
    <scope>NUCLEOTIDE SEQUENCE</scope>
    <source>
        <strain evidence="3">Expedition CK06-06</strain>
    </source>
</reference>
<comment type="caution">
    <text evidence="3">The sequence shown here is derived from an EMBL/GenBank/DDBJ whole genome shotgun (WGS) entry which is preliminary data.</text>
</comment>
<dbReference type="InterPro" id="IPR014030">
    <property type="entry name" value="Ketoacyl_synth_N"/>
</dbReference>
<feature type="domain" description="Beta-ketoacyl synthase-like N-terminal" evidence="2">
    <location>
        <begin position="5"/>
        <end position="57"/>
    </location>
</feature>
<dbReference type="GO" id="GO:0004315">
    <property type="term" value="F:3-oxoacyl-[acyl-carrier-protein] synthase activity"/>
    <property type="evidence" value="ECO:0007669"/>
    <property type="project" value="TreeGrafter"/>
</dbReference>
<dbReference type="SUPFAM" id="SSF53901">
    <property type="entry name" value="Thiolase-like"/>
    <property type="match status" value="1"/>
</dbReference>
<dbReference type="AlphaFoldDB" id="X1DTN1"/>
<keyword evidence="1" id="KW-0808">Transferase</keyword>
<dbReference type="GO" id="GO:0006633">
    <property type="term" value="P:fatty acid biosynthetic process"/>
    <property type="evidence" value="ECO:0007669"/>
    <property type="project" value="TreeGrafter"/>
</dbReference>
<proteinExistence type="predicted"/>
<sequence length="66" mass="7222">MIERNRVVVTGMGLLAANGKSVDEFWQSLLEGRSGIRAITLFDASDLKCQIAGEVPNFDPTDYFSA</sequence>
<dbReference type="GO" id="GO:0005829">
    <property type="term" value="C:cytosol"/>
    <property type="evidence" value="ECO:0007669"/>
    <property type="project" value="TreeGrafter"/>
</dbReference>
<evidence type="ECO:0000313" key="3">
    <source>
        <dbReference type="EMBL" id="GAH08334.1"/>
    </source>
</evidence>
<accession>X1DTN1</accession>
<gene>
    <name evidence="3" type="ORF">S01H4_59426</name>
</gene>
<name>X1DTN1_9ZZZZ</name>